<dbReference type="Gene3D" id="3.80.10.10">
    <property type="entry name" value="Ribonuclease Inhibitor"/>
    <property type="match status" value="1"/>
</dbReference>
<sequence>MIIANREEEGSRLRGAIPKPRELHLVSLPSLEEWVEQDGLASLRILIIRDYYKGNFRSCTLAIRLQSIPYKELKCLTSLKRLTMSGFSKKQISFPFPNYENRGAILVQQHLLALQELELVGWSTLTSLPDGLQCLTTLEKLTISYYPKCLTWKKMPKDMRRFTLLQTLPTFKVGTVKGCGIWELLNLNLLGDALAITELENVENRMNAEKAN</sequence>
<dbReference type="EMBL" id="JACGCM010002220">
    <property type="protein sequence ID" value="KAF6143124.1"/>
    <property type="molecule type" value="Genomic_DNA"/>
</dbReference>
<keyword evidence="2" id="KW-1185">Reference proteome</keyword>
<proteinExistence type="predicted"/>
<name>A0A7J7LKQ9_9MAGN</name>
<dbReference type="AlphaFoldDB" id="A0A7J7LKQ9"/>
<evidence type="ECO:0000313" key="2">
    <source>
        <dbReference type="Proteomes" id="UP000541444"/>
    </source>
</evidence>
<dbReference type="PANTHER" id="PTHR47186:SF42">
    <property type="entry name" value="DISEASE RESISTANCE RPP13-LIKE PROTEIN 1"/>
    <property type="match status" value="1"/>
</dbReference>
<dbReference type="InterPro" id="IPR032675">
    <property type="entry name" value="LRR_dom_sf"/>
</dbReference>
<gene>
    <name evidence="1" type="ORF">GIB67_011083</name>
</gene>
<accession>A0A7J7LKQ9</accession>
<dbReference type="PANTHER" id="PTHR47186">
    <property type="entry name" value="LEUCINE-RICH REPEAT-CONTAINING PROTEIN 57"/>
    <property type="match status" value="1"/>
</dbReference>
<protein>
    <submittedName>
        <fullName evidence="1">Uncharacterized protein</fullName>
    </submittedName>
</protein>
<dbReference type="Proteomes" id="UP000541444">
    <property type="component" value="Unassembled WGS sequence"/>
</dbReference>
<comment type="caution">
    <text evidence="1">The sequence shown here is derived from an EMBL/GenBank/DDBJ whole genome shotgun (WGS) entry which is preliminary data.</text>
</comment>
<dbReference type="SUPFAM" id="SSF52058">
    <property type="entry name" value="L domain-like"/>
    <property type="match status" value="1"/>
</dbReference>
<organism evidence="1 2">
    <name type="scientific">Kingdonia uniflora</name>
    <dbReference type="NCBI Taxonomy" id="39325"/>
    <lineage>
        <taxon>Eukaryota</taxon>
        <taxon>Viridiplantae</taxon>
        <taxon>Streptophyta</taxon>
        <taxon>Embryophyta</taxon>
        <taxon>Tracheophyta</taxon>
        <taxon>Spermatophyta</taxon>
        <taxon>Magnoliopsida</taxon>
        <taxon>Ranunculales</taxon>
        <taxon>Circaeasteraceae</taxon>
        <taxon>Kingdonia</taxon>
    </lineage>
</organism>
<evidence type="ECO:0000313" key="1">
    <source>
        <dbReference type="EMBL" id="KAF6143124.1"/>
    </source>
</evidence>
<reference evidence="1 2" key="1">
    <citation type="journal article" date="2020" name="IScience">
        <title>Genome Sequencing of the Endangered Kingdonia uniflora (Circaeasteraceae, Ranunculales) Reveals Potential Mechanisms of Evolutionary Specialization.</title>
        <authorList>
            <person name="Sun Y."/>
            <person name="Deng T."/>
            <person name="Zhang A."/>
            <person name="Moore M.J."/>
            <person name="Landis J.B."/>
            <person name="Lin N."/>
            <person name="Zhang H."/>
            <person name="Zhang X."/>
            <person name="Huang J."/>
            <person name="Zhang X."/>
            <person name="Sun H."/>
            <person name="Wang H."/>
        </authorList>
    </citation>
    <scope>NUCLEOTIDE SEQUENCE [LARGE SCALE GENOMIC DNA]</scope>
    <source>
        <strain evidence="1">TB1705</strain>
        <tissue evidence="1">Leaf</tissue>
    </source>
</reference>